<feature type="domain" description="Helicase ATP-binding" evidence="10">
    <location>
        <begin position="812"/>
        <end position="995"/>
    </location>
</feature>
<dbReference type="InterPro" id="IPR044574">
    <property type="entry name" value="ARIP4-like"/>
</dbReference>
<dbReference type="Gene3D" id="3.40.50.300">
    <property type="entry name" value="P-loop containing nucleotide triphosphate hydrolases"/>
    <property type="match status" value="1"/>
</dbReference>
<proteinExistence type="inferred from homology"/>
<dbReference type="InterPro" id="IPR027417">
    <property type="entry name" value="P-loop_NTPase"/>
</dbReference>
<keyword evidence="7" id="KW-0238">DNA-binding</keyword>
<evidence type="ECO:0000256" key="5">
    <source>
        <dbReference type="ARBA" id="ARBA00022806"/>
    </source>
</evidence>
<keyword evidence="3" id="KW-0547">Nucleotide-binding</keyword>
<feature type="region of interest" description="Disordered" evidence="9">
    <location>
        <begin position="561"/>
        <end position="595"/>
    </location>
</feature>
<name>A0A5E4MJA5_9HEMI</name>
<dbReference type="EMBL" id="CABPRJ010000500">
    <property type="protein sequence ID" value="VVC29860.1"/>
    <property type="molecule type" value="Genomic_DNA"/>
</dbReference>
<reference evidence="12 13" key="1">
    <citation type="submission" date="2019-08" db="EMBL/GenBank/DDBJ databases">
        <authorList>
            <person name="Alioto T."/>
            <person name="Alioto T."/>
            <person name="Gomez Garrido J."/>
        </authorList>
    </citation>
    <scope>NUCLEOTIDE SEQUENCE [LARGE SCALE GENOMIC DNA]</scope>
</reference>
<keyword evidence="5 12" id="KW-0347">Helicase</keyword>
<dbReference type="InterPro" id="IPR001650">
    <property type="entry name" value="Helicase_C-like"/>
</dbReference>
<evidence type="ECO:0000313" key="13">
    <source>
        <dbReference type="Proteomes" id="UP000325440"/>
    </source>
</evidence>
<evidence type="ECO:0000313" key="12">
    <source>
        <dbReference type="EMBL" id="VVC29860.1"/>
    </source>
</evidence>
<comment type="subcellular location">
    <subcellularLocation>
        <location evidence="1">Nucleus</location>
    </subcellularLocation>
</comment>
<sequence length="1510" mass="173994">METVYPDDKEIKFRKDNDGIDTVLNSTVKCAICLSDILSEIILKKMIMVHNNYLVLCCYNCFYKLFEGNEFSCILCRSNKHLSNCEKCNFNVCKRCIENHKIISVSNGVLKHCFNCVLHILWEQRSKAAHVLTIFSSQLDMPNGLLVNEIERDQTVRKYLVKESKIGQNQMTNNIKNQLCLDFMLNSFKFTVLNKLLEFSPKIDGTNSTEECLREFIQTCEQILEETCSTLTSFKRIFNLNSYLSPGVSAMMKSLLKSVDEDDSVLSSSRLNRNLNEEIKNNQGKQLLQNVNNKKTKNLNKEHLNGENLKSTHSFIDNIYKKYHLKDLSIVVDRLGESVASKLKDINVKPMDVNDSGSAKIVHNNSSNKDSSDIEIDEMNHPLELFDDSCSDEEKNSLTLRSRTVKINRKGTYKNKKKSIKNNTKLDDKSDDEKEIDRLIRMDNIHSSSKKNNMIESDTEDQAINVDNKLSEVQKSSKNNDMLELINEVIENNSETDYGTDNSEYEDHLLDTVKNIFSEIKSNGVHQIETITQSDDDTDDSCINEVVNLCLPACKEKNSKKSKENKFEMKTTSDMSDELDSDKNKESSSDESIVSYSKPNALSKLLLPLSSDSDSDFNGGKKVRGKKRKVASSDQSDSSSKFFKKSPKKQRKINVHKKSFFDVSSDSSDNSSDVITPKKRRQINQISSNESSYNTDESSINSDDSVANIPKKKGRKNIRKLKTNEELSEITKSALFEEESRIKRMEQRQKLYNQIYELPRQAVSCEKVVLDFDPKTKEELVVVHPDIVKFLKPHQVEGVKFMWNSVFESLARIKEHTGSGSILAHCMGLGKTLQVVALIHTLFRYPETGIKTVLIITPRAIIENWHNEFNKWLRDVSEEKKFFIYNLVELKTHESRKNVISEWKNNRGVLIISYQLYKTVINKSQKNITVFLEGLVDPGPDLVICDEGHIIKNQATAVAKTINRIKTLRRILLTGTPLQNNLKEYHCMVDFIRPNLLGSIKEFTNRFINPITNGQYSDSTVNDVKVMKRRSHVLHRMLEGFVQRCDYSVLTPFLPPKHEYVIYLKMADKQIELYRHYLDNHRQPELFTNYNILQMIWTHPKLLKLYSKRTETKREKEKLKIIESNFMQDESSDDNSANSAEDIEPVEVTDLTGAKSPDLDHNWWKPLVSKNDLESIHPYSKFLMMFSILKESEEIGDKVILFSQSLFTLNLIQNMLDNAEDFSEDNGGFYGKSWVEGEDYFRIDGSVSGKIREDCCHKFNDLKNTKLRLLLLSTKAFNLGINLVGANRVIIFDVTWNPSLNVQSIFRIFRFGQSKPCYIYRLISEGTMEQKIYERQISKLSMAFRVVDEHQIDRHFNAKDQEELYEFEPNTTEPKSTLNLPKDRLMAELILKHKDLVMDILEHDSLLQNNEAEELDESDRNAAWEDYQKEKAGLSRATESVVNQFTRESMVNNPIYNQLNSFANMLPPTLPGDFALFSALKNLFPQASMEHVNEMMKHVKAKKMKNNVEQ</sequence>
<keyword evidence="6" id="KW-0067">ATP-binding</keyword>
<evidence type="ECO:0000256" key="6">
    <source>
        <dbReference type="ARBA" id="ARBA00022840"/>
    </source>
</evidence>
<dbReference type="Pfam" id="PF00271">
    <property type="entry name" value="Helicase_C"/>
    <property type="match status" value="1"/>
</dbReference>
<dbReference type="GO" id="GO:0016887">
    <property type="term" value="F:ATP hydrolysis activity"/>
    <property type="evidence" value="ECO:0007669"/>
    <property type="project" value="InterPro"/>
</dbReference>
<dbReference type="PROSITE" id="PS51194">
    <property type="entry name" value="HELICASE_CTER"/>
    <property type="match status" value="1"/>
</dbReference>
<dbReference type="Gene3D" id="3.40.50.10810">
    <property type="entry name" value="Tandem AAA-ATPase domain"/>
    <property type="match status" value="1"/>
</dbReference>
<dbReference type="InterPro" id="IPR049730">
    <property type="entry name" value="SNF2/RAD54-like_C"/>
</dbReference>
<gene>
    <name evidence="12" type="ORF">CINCED_3A017329</name>
</gene>
<dbReference type="Pfam" id="PF00176">
    <property type="entry name" value="SNF2-rel_dom"/>
    <property type="match status" value="1"/>
</dbReference>
<evidence type="ECO:0000259" key="10">
    <source>
        <dbReference type="PROSITE" id="PS51192"/>
    </source>
</evidence>
<feature type="compositionally biased region" description="Basic residues" evidence="9">
    <location>
        <begin position="642"/>
        <end position="658"/>
    </location>
</feature>
<dbReference type="GO" id="GO:0003677">
    <property type="term" value="F:DNA binding"/>
    <property type="evidence" value="ECO:0007669"/>
    <property type="project" value="UniProtKB-KW"/>
</dbReference>
<dbReference type="PROSITE" id="PS51192">
    <property type="entry name" value="HELICASE_ATP_BIND_1"/>
    <property type="match status" value="1"/>
</dbReference>
<dbReference type="SMART" id="SM00487">
    <property type="entry name" value="DEXDc"/>
    <property type="match status" value="1"/>
</dbReference>
<evidence type="ECO:0000256" key="2">
    <source>
        <dbReference type="ARBA" id="ARBA00007025"/>
    </source>
</evidence>
<feature type="compositionally biased region" description="Basic and acidic residues" evidence="9">
    <location>
        <begin position="561"/>
        <end position="571"/>
    </location>
</feature>
<feature type="compositionally biased region" description="Basic residues" evidence="9">
    <location>
        <begin position="621"/>
        <end position="630"/>
    </location>
</feature>
<evidence type="ECO:0000256" key="4">
    <source>
        <dbReference type="ARBA" id="ARBA00022801"/>
    </source>
</evidence>
<comment type="similarity">
    <text evidence="2">Belongs to the SNF2/RAD54 helicase family.</text>
</comment>
<dbReference type="GO" id="GO:0005524">
    <property type="term" value="F:ATP binding"/>
    <property type="evidence" value="ECO:0007669"/>
    <property type="project" value="UniProtKB-KW"/>
</dbReference>
<dbReference type="GO" id="GO:0004386">
    <property type="term" value="F:helicase activity"/>
    <property type="evidence" value="ECO:0007669"/>
    <property type="project" value="UniProtKB-KW"/>
</dbReference>
<evidence type="ECO:0000256" key="8">
    <source>
        <dbReference type="ARBA" id="ARBA00023242"/>
    </source>
</evidence>
<feature type="compositionally biased region" description="Low complexity" evidence="9">
    <location>
        <begin position="632"/>
        <end position="641"/>
    </location>
</feature>
<evidence type="ECO:0000256" key="7">
    <source>
        <dbReference type="ARBA" id="ARBA00023125"/>
    </source>
</evidence>
<protein>
    <submittedName>
        <fullName evidence="12">Zinc finger, RING-type,Zinc finger, RING/FYVE/PHD-type,Helicase, C-terminal,P-loop containing</fullName>
    </submittedName>
</protein>
<feature type="compositionally biased region" description="Polar residues" evidence="9">
    <location>
        <begin position="683"/>
        <end position="705"/>
    </location>
</feature>
<dbReference type="InterPro" id="IPR014001">
    <property type="entry name" value="Helicase_ATP-bd"/>
</dbReference>
<keyword evidence="13" id="KW-1185">Reference proteome</keyword>
<feature type="region of interest" description="Disordered" evidence="9">
    <location>
        <begin position="613"/>
        <end position="709"/>
    </location>
</feature>
<feature type="domain" description="Helicase C-terminal" evidence="11">
    <location>
        <begin position="1187"/>
        <end position="1352"/>
    </location>
</feature>
<keyword evidence="8" id="KW-0539">Nucleus</keyword>
<dbReference type="OrthoDB" id="9900844at2759"/>
<feature type="compositionally biased region" description="Low complexity" evidence="9">
    <location>
        <begin position="661"/>
        <end position="674"/>
    </location>
</feature>
<dbReference type="InterPro" id="IPR000330">
    <property type="entry name" value="SNF2_N"/>
</dbReference>
<keyword evidence="4" id="KW-0378">Hydrolase</keyword>
<dbReference type="PANTHER" id="PTHR45797:SF3">
    <property type="entry name" value="TRANSCRIPTIONAL REGULATOR ATRX HOMOLOG"/>
    <property type="match status" value="1"/>
</dbReference>
<dbReference type="PANTHER" id="PTHR45797">
    <property type="entry name" value="RAD54-LIKE"/>
    <property type="match status" value="1"/>
</dbReference>
<dbReference type="SUPFAM" id="SSF52540">
    <property type="entry name" value="P-loop containing nucleoside triphosphate hydrolases"/>
    <property type="match status" value="2"/>
</dbReference>
<accession>A0A5E4MJA5</accession>
<dbReference type="CDD" id="cd18793">
    <property type="entry name" value="SF2_C_SNF"/>
    <property type="match status" value="1"/>
</dbReference>
<dbReference type="GO" id="GO:0005634">
    <property type="term" value="C:nucleus"/>
    <property type="evidence" value="ECO:0007669"/>
    <property type="project" value="UniProtKB-SubCell"/>
</dbReference>
<dbReference type="SMART" id="SM00490">
    <property type="entry name" value="HELICc"/>
    <property type="match status" value="1"/>
</dbReference>
<organism evidence="12 13">
    <name type="scientific">Cinara cedri</name>
    <dbReference type="NCBI Taxonomy" id="506608"/>
    <lineage>
        <taxon>Eukaryota</taxon>
        <taxon>Metazoa</taxon>
        <taxon>Ecdysozoa</taxon>
        <taxon>Arthropoda</taxon>
        <taxon>Hexapoda</taxon>
        <taxon>Insecta</taxon>
        <taxon>Pterygota</taxon>
        <taxon>Neoptera</taxon>
        <taxon>Paraneoptera</taxon>
        <taxon>Hemiptera</taxon>
        <taxon>Sternorrhyncha</taxon>
        <taxon>Aphidomorpha</taxon>
        <taxon>Aphidoidea</taxon>
        <taxon>Aphididae</taxon>
        <taxon>Lachninae</taxon>
        <taxon>Cinara</taxon>
    </lineage>
</organism>
<evidence type="ECO:0000259" key="11">
    <source>
        <dbReference type="PROSITE" id="PS51194"/>
    </source>
</evidence>
<evidence type="ECO:0000256" key="9">
    <source>
        <dbReference type="SAM" id="MobiDB-lite"/>
    </source>
</evidence>
<dbReference type="Proteomes" id="UP000325440">
    <property type="component" value="Unassembled WGS sequence"/>
</dbReference>
<evidence type="ECO:0000256" key="3">
    <source>
        <dbReference type="ARBA" id="ARBA00022741"/>
    </source>
</evidence>
<evidence type="ECO:0000256" key="1">
    <source>
        <dbReference type="ARBA" id="ARBA00004123"/>
    </source>
</evidence>
<dbReference type="InterPro" id="IPR038718">
    <property type="entry name" value="SNF2-like_sf"/>
</dbReference>